<comment type="caution">
    <text evidence="10">The sequence shown here is derived from an EMBL/GenBank/DDBJ whole genome shotgun (WGS) entry which is preliminary data.</text>
</comment>
<dbReference type="InterPro" id="IPR012255">
    <property type="entry name" value="ETF_b"/>
</dbReference>
<evidence type="ECO:0000256" key="1">
    <source>
        <dbReference type="ARBA" id="ARBA00007557"/>
    </source>
</evidence>
<dbReference type="Pfam" id="PF01012">
    <property type="entry name" value="ETF"/>
    <property type="match status" value="1"/>
</dbReference>
<dbReference type="PROSITE" id="PS01065">
    <property type="entry name" value="ETF_BETA"/>
    <property type="match status" value="1"/>
</dbReference>
<dbReference type="InterPro" id="IPR014729">
    <property type="entry name" value="Rossmann-like_a/b/a_fold"/>
</dbReference>
<accession>A0A2M7G363</accession>
<evidence type="ECO:0000256" key="3">
    <source>
        <dbReference type="ARBA" id="ARBA00016797"/>
    </source>
</evidence>
<dbReference type="Gene3D" id="3.40.50.620">
    <property type="entry name" value="HUPs"/>
    <property type="match status" value="1"/>
</dbReference>
<proteinExistence type="inferred from homology"/>
<evidence type="ECO:0000256" key="6">
    <source>
        <dbReference type="ARBA" id="ARBA00025649"/>
    </source>
</evidence>
<dbReference type="CDD" id="cd01714">
    <property type="entry name" value="ETF_beta"/>
    <property type="match status" value="1"/>
</dbReference>
<evidence type="ECO:0000256" key="7">
    <source>
        <dbReference type="ARBA" id="ARBA00042002"/>
    </source>
</evidence>
<evidence type="ECO:0000259" key="9">
    <source>
        <dbReference type="SMART" id="SM00893"/>
    </source>
</evidence>
<organism evidence="10 11">
    <name type="scientific">bacterium (Candidatus Blackallbacteria) CG17_big_fil_post_rev_8_21_14_2_50_48_46</name>
    <dbReference type="NCBI Taxonomy" id="2014261"/>
    <lineage>
        <taxon>Bacteria</taxon>
        <taxon>Candidatus Blackallbacteria</taxon>
    </lineage>
</organism>
<evidence type="ECO:0000256" key="5">
    <source>
        <dbReference type="ARBA" id="ARBA00022982"/>
    </source>
</evidence>
<reference evidence="10 11" key="1">
    <citation type="submission" date="2017-09" db="EMBL/GenBank/DDBJ databases">
        <title>Depth-based differentiation of microbial function through sediment-hosted aquifers and enrichment of novel symbionts in the deep terrestrial subsurface.</title>
        <authorList>
            <person name="Probst A.J."/>
            <person name="Ladd B."/>
            <person name="Jarett J.K."/>
            <person name="Geller-Mcgrath D.E."/>
            <person name="Sieber C.M."/>
            <person name="Emerson J.B."/>
            <person name="Anantharaman K."/>
            <person name="Thomas B.C."/>
            <person name="Malmstrom R."/>
            <person name="Stieglmeier M."/>
            <person name="Klingl A."/>
            <person name="Woyke T."/>
            <person name="Ryan C.M."/>
            <person name="Banfield J.F."/>
        </authorList>
    </citation>
    <scope>NUCLEOTIDE SEQUENCE [LARGE SCALE GENOMIC DNA]</scope>
    <source>
        <strain evidence="10">CG17_big_fil_post_rev_8_21_14_2_50_48_46</strain>
    </source>
</reference>
<feature type="domain" description="Electron transfer flavoprotein alpha/beta-subunit N-terminal" evidence="9">
    <location>
        <begin position="23"/>
        <end position="213"/>
    </location>
</feature>
<gene>
    <name evidence="10" type="ORF">COW36_13805</name>
</gene>
<dbReference type="InterPro" id="IPR033948">
    <property type="entry name" value="ETF_beta_N"/>
</dbReference>
<dbReference type="InterPro" id="IPR014730">
    <property type="entry name" value="ETF_a/b_N"/>
</dbReference>
<dbReference type="FunFam" id="3.40.50.620:FF:000011">
    <property type="entry name" value="Electron transfer flavoprotein subunit beta"/>
    <property type="match status" value="1"/>
</dbReference>
<dbReference type="Proteomes" id="UP000231019">
    <property type="component" value="Unassembled WGS sequence"/>
</dbReference>
<dbReference type="SUPFAM" id="SSF52402">
    <property type="entry name" value="Adenine nucleotide alpha hydrolases-like"/>
    <property type="match status" value="1"/>
</dbReference>
<sequence length="251" mass="27100">MDIIVCIKQVPDTTTVIQIDPSGKDIVRDGITYIVSPYDEFAIEEALKLKEAQDGTVTVLTVGPESAKEALRTGLAMGADEAIHVVYEGSPMQLDSMTTARLIAKALEGKKYDLVLCGRQAIDDDAQQMGSLVAEFLDIPQISLVIKLDIAGDQVKASRTIEGGTQIVESRLPVLITAQKGLNEPRYPSMKGILKARKKEITELKAAEMGVDLAPAVVLEELKMPPARPAGKIVASVDELVKALHEEIKVI</sequence>
<dbReference type="PANTHER" id="PTHR21294">
    <property type="entry name" value="ELECTRON TRANSFER FLAVOPROTEIN BETA-SUBUNIT"/>
    <property type="match status" value="1"/>
</dbReference>
<dbReference type="SMART" id="SM00893">
    <property type="entry name" value="ETF"/>
    <property type="match status" value="1"/>
</dbReference>
<dbReference type="PANTHER" id="PTHR21294:SF8">
    <property type="entry name" value="ELECTRON TRANSFER FLAVOPROTEIN SUBUNIT BETA"/>
    <property type="match status" value="1"/>
</dbReference>
<comment type="subunit">
    <text evidence="2">Heterodimer of an alpha and a beta subunit.</text>
</comment>
<protein>
    <recommendedName>
        <fullName evidence="3">Electron transfer flavoprotein subunit beta</fullName>
    </recommendedName>
    <alternativeName>
        <fullName evidence="7">Electron transfer flavoprotein small subunit</fullName>
    </alternativeName>
</protein>
<name>A0A2M7G363_9BACT</name>
<comment type="similarity">
    <text evidence="1">Belongs to the ETF beta-subunit/FixA family.</text>
</comment>
<keyword evidence="4" id="KW-0813">Transport</keyword>
<evidence type="ECO:0000256" key="2">
    <source>
        <dbReference type="ARBA" id="ARBA00011355"/>
    </source>
</evidence>
<keyword evidence="5" id="KW-0249">Electron transport</keyword>
<dbReference type="EMBL" id="PFFQ01000039">
    <property type="protein sequence ID" value="PIW16203.1"/>
    <property type="molecule type" value="Genomic_DNA"/>
</dbReference>
<comment type="cofactor">
    <cofactor evidence="8">
        <name>AMP</name>
        <dbReference type="ChEBI" id="CHEBI:456215"/>
    </cofactor>
</comment>
<dbReference type="AlphaFoldDB" id="A0A2M7G363"/>
<comment type="function">
    <text evidence="6">The electron transfer flavoprotein serves as a specific electron acceptor for other dehydrogenases. It transfers the electrons to the main respiratory chain via ETF-ubiquinone oxidoreductase (ETF dehydrogenase).</text>
</comment>
<evidence type="ECO:0000313" key="11">
    <source>
        <dbReference type="Proteomes" id="UP000231019"/>
    </source>
</evidence>
<dbReference type="InterPro" id="IPR000049">
    <property type="entry name" value="ET-Flavoprotein_bsu_CS"/>
</dbReference>
<dbReference type="PIRSF" id="PIRSF000090">
    <property type="entry name" value="Beta-ETF"/>
    <property type="match status" value="1"/>
</dbReference>
<evidence type="ECO:0000256" key="8">
    <source>
        <dbReference type="ARBA" id="ARBA00049933"/>
    </source>
</evidence>
<evidence type="ECO:0000313" key="10">
    <source>
        <dbReference type="EMBL" id="PIW16203.1"/>
    </source>
</evidence>
<dbReference type="GO" id="GO:0009055">
    <property type="term" value="F:electron transfer activity"/>
    <property type="evidence" value="ECO:0007669"/>
    <property type="project" value="InterPro"/>
</dbReference>
<dbReference type="GO" id="GO:0046395">
    <property type="term" value="P:carboxylic acid catabolic process"/>
    <property type="evidence" value="ECO:0007669"/>
    <property type="project" value="UniProtKB-ARBA"/>
</dbReference>
<evidence type="ECO:0000256" key="4">
    <source>
        <dbReference type="ARBA" id="ARBA00022448"/>
    </source>
</evidence>